<dbReference type="HAMAP" id="MF_01300">
    <property type="entry name" value="C4_dicarb_transport"/>
    <property type="match status" value="1"/>
</dbReference>
<evidence type="ECO:0000256" key="9">
    <source>
        <dbReference type="HAMAP-Rule" id="MF_01300"/>
    </source>
</evidence>
<proteinExistence type="inferred from homology"/>
<feature type="transmembrane region" description="Helical" evidence="9">
    <location>
        <begin position="58"/>
        <end position="76"/>
    </location>
</feature>
<reference evidence="10 11" key="1">
    <citation type="submission" date="2023-07" db="EMBL/GenBank/DDBJ databases">
        <title>Genomic Encyclopedia of Type Strains, Phase IV (KMG-IV): sequencing the most valuable type-strain genomes for metagenomic binning, comparative biology and taxonomic classification.</title>
        <authorList>
            <person name="Goeker M."/>
        </authorList>
    </citation>
    <scope>NUCLEOTIDE SEQUENCE [LARGE SCALE GENOMIC DNA]</scope>
    <source>
        <strain evidence="10 11">DSM 1111</strain>
    </source>
</reference>
<dbReference type="Proteomes" id="UP001238496">
    <property type="component" value="Unassembled WGS sequence"/>
</dbReference>
<keyword evidence="6 9" id="KW-0769">Symport</keyword>
<dbReference type="SUPFAM" id="SSF118215">
    <property type="entry name" value="Proton glutamate symport protein"/>
    <property type="match status" value="1"/>
</dbReference>
<dbReference type="InterPro" id="IPR036458">
    <property type="entry name" value="Na:dicarbo_symporter_sf"/>
</dbReference>
<evidence type="ECO:0000256" key="6">
    <source>
        <dbReference type="ARBA" id="ARBA00022847"/>
    </source>
</evidence>
<dbReference type="InterPro" id="IPR023954">
    <property type="entry name" value="C4_dicarb_transport"/>
</dbReference>
<keyword evidence="5 9" id="KW-0812">Transmembrane</keyword>
<dbReference type="PROSITE" id="PS00714">
    <property type="entry name" value="NA_DICARBOXYL_SYMP_2"/>
    <property type="match status" value="1"/>
</dbReference>
<evidence type="ECO:0000256" key="8">
    <source>
        <dbReference type="ARBA" id="ARBA00023136"/>
    </source>
</evidence>
<dbReference type="PANTHER" id="PTHR42865">
    <property type="entry name" value="PROTON/GLUTAMATE-ASPARTATE SYMPORTER"/>
    <property type="match status" value="1"/>
</dbReference>
<feature type="transmembrane region" description="Helical" evidence="9">
    <location>
        <begin position="357"/>
        <end position="384"/>
    </location>
</feature>
<keyword evidence="4 9" id="KW-1003">Cell membrane</keyword>
<gene>
    <name evidence="9" type="primary">dctA</name>
    <name evidence="10" type="ORF">J2045_003109</name>
</gene>
<comment type="subcellular location">
    <subcellularLocation>
        <location evidence="1 9">Cell membrane</location>
        <topology evidence="1 9">Multi-pass membrane protein</topology>
    </subcellularLocation>
</comment>
<comment type="similarity">
    <text evidence="2 9">Belongs to the dicarboxylate/amino acid:cation symporter (DAACS) (TC 2.A.23) family.</text>
</comment>
<dbReference type="NCBIfam" id="NF002461">
    <property type="entry name" value="PRK01663.1"/>
    <property type="match status" value="1"/>
</dbReference>
<evidence type="ECO:0000256" key="3">
    <source>
        <dbReference type="ARBA" id="ARBA00022448"/>
    </source>
</evidence>
<name>A0ABU0GBR5_9HYPH</name>
<comment type="function">
    <text evidence="9">Responsible for the transport of dicarboxylates such as succinate, fumarate, and malate across the membrane.</text>
</comment>
<dbReference type="PROSITE" id="PS00713">
    <property type="entry name" value="NA_DICARBOXYL_SYMP_1"/>
    <property type="match status" value="1"/>
</dbReference>
<feature type="transmembrane region" description="Helical" evidence="9">
    <location>
        <begin position="161"/>
        <end position="178"/>
    </location>
</feature>
<dbReference type="NCBIfam" id="NF009587">
    <property type="entry name" value="PRK13027.1"/>
    <property type="match status" value="1"/>
</dbReference>
<dbReference type="InterPro" id="IPR001991">
    <property type="entry name" value="Na-dicarboxylate_symporter"/>
</dbReference>
<accession>A0ABU0GBR5</accession>
<feature type="transmembrane region" description="Helical" evidence="9">
    <location>
        <begin position="318"/>
        <end position="337"/>
    </location>
</feature>
<evidence type="ECO:0000256" key="4">
    <source>
        <dbReference type="ARBA" id="ARBA00022475"/>
    </source>
</evidence>
<dbReference type="RefSeq" id="WP_307374291.1">
    <property type="nucleotide sequence ID" value="NZ_JAUSUW010000008.1"/>
</dbReference>
<feature type="transmembrane region" description="Helical" evidence="9">
    <location>
        <begin position="20"/>
        <end position="38"/>
    </location>
</feature>
<evidence type="ECO:0000313" key="11">
    <source>
        <dbReference type="Proteomes" id="UP001238496"/>
    </source>
</evidence>
<dbReference type="Pfam" id="PF00375">
    <property type="entry name" value="SDF"/>
    <property type="match status" value="1"/>
</dbReference>
<dbReference type="PRINTS" id="PR00173">
    <property type="entry name" value="EDTRNSPORT"/>
</dbReference>
<feature type="transmembrane region" description="Helical" evidence="9">
    <location>
        <begin position="199"/>
        <end position="224"/>
    </location>
</feature>
<keyword evidence="3 9" id="KW-0813">Transport</keyword>
<dbReference type="InterPro" id="IPR018107">
    <property type="entry name" value="Na-dicarboxylate_symporter_CS"/>
</dbReference>
<keyword evidence="8 9" id="KW-0472">Membrane</keyword>
<evidence type="ECO:0000256" key="5">
    <source>
        <dbReference type="ARBA" id="ARBA00022692"/>
    </source>
</evidence>
<evidence type="ECO:0000256" key="7">
    <source>
        <dbReference type="ARBA" id="ARBA00022989"/>
    </source>
</evidence>
<sequence>MHIDTTGHAPEGRQPFYKHLYVQVLAAIAAGILLGHFYPEIGAQLKPLGDAFIKLVKMIIAPVIFLTVATGIAGMTDMKKVGRVAGKAMLYFLTFSTLALVVGLVVANVVQPGAGMHIDPATLDAAAVATYTEKAHDSSITGFLMNIIPTTIVGAFADGDILQVLFFSILFGISLALVGERGQPVTDFLQAVIAPVFKLVAILMKAAPIGAFGAMAFTIGKYGIGSVTNLAMLIGTFYLTSFLFVAVILGAVCRYNGFSILALIRYIKEELLLVLGTSSSEAALPGLMSKMEKAGCKRSVVGLVIPTGYSFNLDGTNIYMTLAALFIAQATDIPLSLGDQILLLAVAMLSSKGAAGITGAGFITLAATLSVVPSVPVAGMALILGIDRFMSECRAITNFIGNAVATVVVARWEGELDQTLFHAALGGKVLEEDDIQPELQPAE</sequence>
<keyword evidence="11" id="KW-1185">Reference proteome</keyword>
<dbReference type="PANTHER" id="PTHR42865:SF1">
    <property type="entry name" value="AEROBIC C4-DICARBOXYLATE TRANSPORT PROTEIN"/>
    <property type="match status" value="1"/>
</dbReference>
<comment type="caution">
    <text evidence="10">The sequence shown here is derived from an EMBL/GenBank/DDBJ whole genome shotgun (WGS) entry which is preliminary data.</text>
</comment>
<organism evidence="10 11">
    <name type="scientific">Peteryoungia aggregata LMG 23059</name>
    <dbReference type="NCBI Taxonomy" id="1368425"/>
    <lineage>
        <taxon>Bacteria</taxon>
        <taxon>Pseudomonadati</taxon>
        <taxon>Pseudomonadota</taxon>
        <taxon>Alphaproteobacteria</taxon>
        <taxon>Hyphomicrobiales</taxon>
        <taxon>Rhizobiaceae</taxon>
        <taxon>Peteryoungia</taxon>
    </lineage>
</organism>
<evidence type="ECO:0000313" key="10">
    <source>
        <dbReference type="EMBL" id="MDQ0422065.1"/>
    </source>
</evidence>
<protein>
    <recommendedName>
        <fullName evidence="9">C4-dicarboxylate transport protein</fullName>
    </recommendedName>
</protein>
<evidence type="ECO:0000256" key="1">
    <source>
        <dbReference type="ARBA" id="ARBA00004651"/>
    </source>
</evidence>
<dbReference type="Gene3D" id="1.10.3860.10">
    <property type="entry name" value="Sodium:dicarboxylate symporter"/>
    <property type="match status" value="1"/>
</dbReference>
<dbReference type="EMBL" id="JAUSUW010000008">
    <property type="protein sequence ID" value="MDQ0422065.1"/>
    <property type="molecule type" value="Genomic_DNA"/>
</dbReference>
<keyword evidence="7 9" id="KW-1133">Transmembrane helix</keyword>
<feature type="transmembrane region" description="Helical" evidence="9">
    <location>
        <begin position="230"/>
        <end position="253"/>
    </location>
</feature>
<feature type="transmembrane region" description="Helical" evidence="9">
    <location>
        <begin position="88"/>
        <end position="110"/>
    </location>
</feature>
<evidence type="ECO:0000256" key="2">
    <source>
        <dbReference type="ARBA" id="ARBA00006148"/>
    </source>
</evidence>